<dbReference type="InterPro" id="IPR057744">
    <property type="entry name" value="OTAase-like"/>
</dbReference>
<dbReference type="RefSeq" id="WP_052216345.1">
    <property type="nucleotide sequence ID" value="NZ_LGTE01000001.1"/>
</dbReference>
<accession>A0A0L6W5V3</accession>
<organism evidence="2 3">
    <name type="scientific">Thermincola ferriacetica</name>
    <dbReference type="NCBI Taxonomy" id="281456"/>
    <lineage>
        <taxon>Bacteria</taxon>
        <taxon>Bacillati</taxon>
        <taxon>Bacillota</taxon>
        <taxon>Clostridia</taxon>
        <taxon>Eubacteriales</taxon>
        <taxon>Thermincolaceae</taxon>
        <taxon>Thermincola</taxon>
    </lineage>
</organism>
<gene>
    <name evidence="2" type="ORF">Tfer_0008</name>
</gene>
<dbReference type="SUPFAM" id="SSF51556">
    <property type="entry name" value="Metallo-dependent hydrolases"/>
    <property type="match status" value="1"/>
</dbReference>
<dbReference type="Pfam" id="PF01979">
    <property type="entry name" value="Amidohydro_1"/>
    <property type="match status" value="1"/>
</dbReference>
<evidence type="ECO:0000259" key="1">
    <source>
        <dbReference type="Pfam" id="PF01979"/>
    </source>
</evidence>
<dbReference type="PANTHER" id="PTHR43135:SF3">
    <property type="entry name" value="ALPHA-D-RIBOSE 1-METHYLPHOSPHONATE 5-TRIPHOSPHATE DIPHOSPHATASE"/>
    <property type="match status" value="1"/>
</dbReference>
<keyword evidence="2" id="KW-0378">Hydrolase</keyword>
<comment type="caution">
    <text evidence="2">The sequence shown here is derived from an EMBL/GenBank/DDBJ whole genome shotgun (WGS) entry which is preliminary data.</text>
</comment>
<keyword evidence="3" id="KW-1185">Reference proteome</keyword>
<reference evidence="3" key="1">
    <citation type="submission" date="2015-07" db="EMBL/GenBank/DDBJ databases">
        <title>Complete Genome of Thermincola ferriacetica strain Z-0001T.</title>
        <authorList>
            <person name="Lusk B."/>
            <person name="Badalamenti J.P."/>
            <person name="Parameswaran P."/>
            <person name="Bond D.R."/>
            <person name="Torres C.I."/>
        </authorList>
    </citation>
    <scope>NUCLEOTIDE SEQUENCE [LARGE SCALE GENOMIC DNA]</scope>
    <source>
        <strain evidence="3">Z-0001</strain>
    </source>
</reference>
<dbReference type="EMBL" id="LGTE01000001">
    <property type="protein sequence ID" value="KNZ70947.1"/>
    <property type="molecule type" value="Genomic_DNA"/>
</dbReference>
<dbReference type="InterPro" id="IPR032466">
    <property type="entry name" value="Metal_Hydrolase"/>
</dbReference>
<dbReference type="Gene3D" id="3.20.20.140">
    <property type="entry name" value="Metal-dependent hydrolases"/>
    <property type="match status" value="1"/>
</dbReference>
<dbReference type="InterPro" id="IPR011059">
    <property type="entry name" value="Metal-dep_hydrolase_composite"/>
</dbReference>
<feature type="domain" description="Amidohydrolase-related" evidence="1">
    <location>
        <begin position="69"/>
        <end position="394"/>
    </location>
</feature>
<dbReference type="Proteomes" id="UP000037175">
    <property type="component" value="Unassembled WGS sequence"/>
</dbReference>
<proteinExistence type="predicted"/>
<dbReference type="GO" id="GO:0016810">
    <property type="term" value="F:hydrolase activity, acting on carbon-nitrogen (but not peptide) bonds"/>
    <property type="evidence" value="ECO:0007669"/>
    <property type="project" value="InterPro"/>
</dbReference>
<dbReference type="PANTHER" id="PTHR43135">
    <property type="entry name" value="ALPHA-D-RIBOSE 1-METHYLPHOSPHONATE 5-TRIPHOSPHATE DIPHOSPHATASE"/>
    <property type="match status" value="1"/>
</dbReference>
<name>A0A0L6W5V3_9FIRM</name>
<dbReference type="InterPro" id="IPR006680">
    <property type="entry name" value="Amidohydro-rel"/>
</dbReference>
<dbReference type="Gene3D" id="2.30.40.10">
    <property type="entry name" value="Urease, subunit C, domain 1"/>
    <property type="match status" value="1"/>
</dbReference>
<dbReference type="AlphaFoldDB" id="A0A0L6W5V3"/>
<evidence type="ECO:0000313" key="3">
    <source>
        <dbReference type="Proteomes" id="UP000037175"/>
    </source>
</evidence>
<dbReference type="PATRIC" id="fig|281456.6.peg.11"/>
<evidence type="ECO:0000313" key="2">
    <source>
        <dbReference type="EMBL" id="KNZ70947.1"/>
    </source>
</evidence>
<dbReference type="InterPro" id="IPR051781">
    <property type="entry name" value="Metallo-dep_Hydrolase"/>
</dbReference>
<sequence length="404" mass="43835">MKTIKIKPDKYYIIHAGQVWEGAGSSGLLQNCTVTIKKGRIEQVSTGGLKTEINDAQHDAQVIRLPEITLMPGLIDCHVHLAFDSQNLLKTIEEWTTNPAATRSRIKQWMQDSLSSGLVALRDGGDLYGFSLQTREAQKTGQLEGPKILSPGTALYKKGRYGHFLGPGVETLADAKDQIAALAEQKVDHIKIVVSGLVSFKEYGLVGKTQFTAEELRAIVDTAHRYGLPVMAHASSDEAVSTAISAGVDSVEHGYFVKDDTLKQMAESQTAWLPTVAPLGNLLTAGHIPYPGANLDVIRRSYEGQLEAINKAVNYGVLLGIGTDAGANQVYHGKSYLDELKYYQKAGLSNEEILFAATSASAKIVGMHEAGHLKPGKLPLFIGVRGNPLQNLNQLKNIEFIAYI</sequence>
<dbReference type="CDD" id="cd01299">
    <property type="entry name" value="Met_dep_hydrolase_A"/>
    <property type="match status" value="1"/>
</dbReference>
<protein>
    <submittedName>
        <fullName evidence="2">Amidohydrolase</fullName>
    </submittedName>
</protein>
<dbReference type="SUPFAM" id="SSF51338">
    <property type="entry name" value="Composite domain of metallo-dependent hydrolases"/>
    <property type="match status" value="1"/>
</dbReference>